<dbReference type="AlphaFoldDB" id="A0AAW0SHV9"/>
<sequence>MSRILYGCCKQYVGGSHQFRNYQGIQSPSKCQEAFIQCSADTNLPKEYLCGRLLRLWRPPDCGELLGSWSFVDS</sequence>
<gene>
    <name evidence="1" type="ORF">O3P69_012060</name>
</gene>
<keyword evidence="2" id="KW-1185">Reference proteome</keyword>
<dbReference type="Proteomes" id="UP001487740">
    <property type="component" value="Unassembled WGS sequence"/>
</dbReference>
<evidence type="ECO:0000313" key="2">
    <source>
        <dbReference type="Proteomes" id="UP001487740"/>
    </source>
</evidence>
<reference evidence="1 2" key="1">
    <citation type="submission" date="2023-03" db="EMBL/GenBank/DDBJ databases">
        <title>High-quality genome of Scylla paramamosain provides insights in environmental adaptation.</title>
        <authorList>
            <person name="Zhang L."/>
        </authorList>
    </citation>
    <scope>NUCLEOTIDE SEQUENCE [LARGE SCALE GENOMIC DNA]</scope>
    <source>
        <strain evidence="1">LZ_2023a</strain>
        <tissue evidence="1">Muscle</tissue>
    </source>
</reference>
<organism evidence="1 2">
    <name type="scientific">Scylla paramamosain</name>
    <name type="common">Mud crab</name>
    <dbReference type="NCBI Taxonomy" id="85552"/>
    <lineage>
        <taxon>Eukaryota</taxon>
        <taxon>Metazoa</taxon>
        <taxon>Ecdysozoa</taxon>
        <taxon>Arthropoda</taxon>
        <taxon>Crustacea</taxon>
        <taxon>Multicrustacea</taxon>
        <taxon>Malacostraca</taxon>
        <taxon>Eumalacostraca</taxon>
        <taxon>Eucarida</taxon>
        <taxon>Decapoda</taxon>
        <taxon>Pleocyemata</taxon>
        <taxon>Brachyura</taxon>
        <taxon>Eubrachyura</taxon>
        <taxon>Portunoidea</taxon>
        <taxon>Portunidae</taxon>
        <taxon>Portuninae</taxon>
        <taxon>Scylla</taxon>
    </lineage>
</organism>
<comment type="caution">
    <text evidence="1">The sequence shown here is derived from an EMBL/GenBank/DDBJ whole genome shotgun (WGS) entry which is preliminary data.</text>
</comment>
<dbReference type="EMBL" id="JARAKH010000424">
    <property type="protein sequence ID" value="KAK8374385.1"/>
    <property type="molecule type" value="Genomic_DNA"/>
</dbReference>
<accession>A0AAW0SHV9</accession>
<protein>
    <submittedName>
        <fullName evidence="1">Uncharacterized protein</fullName>
    </submittedName>
</protein>
<proteinExistence type="predicted"/>
<name>A0AAW0SHV9_SCYPA</name>
<evidence type="ECO:0000313" key="1">
    <source>
        <dbReference type="EMBL" id="KAK8374385.1"/>
    </source>
</evidence>